<evidence type="ECO:0000256" key="1">
    <source>
        <dbReference type="SAM" id="MobiDB-lite"/>
    </source>
</evidence>
<name>A0ABV1FPP1_9BACT</name>
<feature type="region of interest" description="Disordered" evidence="1">
    <location>
        <begin position="49"/>
        <end position="72"/>
    </location>
</feature>
<organism evidence="2 3">
    <name type="scientific">Hallella faecis</name>
    <dbReference type="NCBI Taxonomy" id="2841596"/>
    <lineage>
        <taxon>Bacteria</taxon>
        <taxon>Pseudomonadati</taxon>
        <taxon>Bacteroidota</taxon>
        <taxon>Bacteroidia</taxon>
        <taxon>Bacteroidales</taxon>
        <taxon>Prevotellaceae</taxon>
        <taxon>Hallella</taxon>
    </lineage>
</organism>
<dbReference type="EMBL" id="JBBNFP010000011">
    <property type="protein sequence ID" value="MEQ2486347.1"/>
    <property type="molecule type" value="Genomic_DNA"/>
</dbReference>
<dbReference type="InterPro" id="IPR010985">
    <property type="entry name" value="Ribbon_hlx_hlx"/>
</dbReference>
<dbReference type="SUPFAM" id="SSF47598">
    <property type="entry name" value="Ribbon-helix-helix"/>
    <property type="match status" value="1"/>
</dbReference>
<comment type="caution">
    <text evidence="2">The sequence shown here is derived from an EMBL/GenBank/DDBJ whole genome shotgun (WGS) entry which is preliminary data.</text>
</comment>
<dbReference type="InterPro" id="IPR013321">
    <property type="entry name" value="Arc_rbn_hlx_hlx"/>
</dbReference>
<keyword evidence="2" id="KW-0238">DNA-binding</keyword>
<dbReference type="Gene3D" id="1.10.1220.10">
    <property type="entry name" value="Met repressor-like"/>
    <property type="match status" value="1"/>
</dbReference>
<dbReference type="GO" id="GO:0003677">
    <property type="term" value="F:DNA binding"/>
    <property type="evidence" value="ECO:0007669"/>
    <property type="project" value="UniProtKB-KW"/>
</dbReference>
<evidence type="ECO:0000313" key="2">
    <source>
        <dbReference type="EMBL" id="MEQ2486347.1"/>
    </source>
</evidence>
<keyword evidence="3" id="KW-1185">Reference proteome</keyword>
<evidence type="ECO:0000313" key="3">
    <source>
        <dbReference type="Proteomes" id="UP001487296"/>
    </source>
</evidence>
<sequence>MAKATKSFVLRLDSATMQAVEKWAADEFRSTNGQLQWIVADALRRNRRLPKHAPASRQGDNLEESAEAQTQH</sequence>
<gene>
    <name evidence="2" type="ORF">AAAT34_04660</name>
</gene>
<protein>
    <submittedName>
        <fullName evidence="2">DNA-binding protein</fullName>
    </submittedName>
</protein>
<reference evidence="2 3" key="1">
    <citation type="submission" date="2024-04" db="EMBL/GenBank/DDBJ databases">
        <title>Human intestinal bacterial collection.</title>
        <authorList>
            <person name="Pauvert C."/>
            <person name="Hitch T.C.A."/>
            <person name="Clavel T."/>
        </authorList>
    </citation>
    <scope>NUCLEOTIDE SEQUENCE [LARGE SCALE GENOMIC DNA]</scope>
    <source>
        <strain evidence="2 3">CLA-AA-H145</strain>
    </source>
</reference>
<dbReference type="Proteomes" id="UP001487296">
    <property type="component" value="Unassembled WGS sequence"/>
</dbReference>
<dbReference type="RefSeq" id="WP_215759407.1">
    <property type="nucleotide sequence ID" value="NZ_JAHKBE010000011.1"/>
</dbReference>
<proteinExistence type="predicted"/>
<accession>A0ABV1FPP1</accession>